<keyword evidence="4" id="KW-1185">Reference proteome</keyword>
<organism evidence="3 4">
    <name type="scientific">Arcanobacterium phocae</name>
    <dbReference type="NCBI Taxonomy" id="131112"/>
    <lineage>
        <taxon>Bacteria</taxon>
        <taxon>Bacillati</taxon>
        <taxon>Actinomycetota</taxon>
        <taxon>Actinomycetes</taxon>
        <taxon>Actinomycetales</taxon>
        <taxon>Actinomycetaceae</taxon>
        <taxon>Arcanobacterium</taxon>
    </lineage>
</organism>
<dbReference type="STRING" id="131112.SAMN04489737_1666"/>
<proteinExistence type="inferred from homology"/>
<dbReference type="OrthoDB" id="9785707at2"/>
<dbReference type="EMBL" id="LT629804">
    <property type="protein sequence ID" value="SDU82132.1"/>
    <property type="molecule type" value="Genomic_DNA"/>
</dbReference>
<dbReference type="Pfam" id="PF02481">
    <property type="entry name" value="DNA_processg_A"/>
    <property type="match status" value="1"/>
</dbReference>
<evidence type="ECO:0000259" key="2">
    <source>
        <dbReference type="Pfam" id="PF02481"/>
    </source>
</evidence>
<dbReference type="GO" id="GO:0009294">
    <property type="term" value="P:DNA-mediated transformation"/>
    <property type="evidence" value="ECO:0007669"/>
    <property type="project" value="InterPro"/>
</dbReference>
<dbReference type="AlphaFoldDB" id="A0A1H2LMS1"/>
<reference evidence="4" key="1">
    <citation type="submission" date="2016-10" db="EMBL/GenBank/DDBJ databases">
        <authorList>
            <person name="Varghese N."/>
            <person name="Submissions S."/>
        </authorList>
    </citation>
    <scope>NUCLEOTIDE SEQUENCE [LARGE SCALE GENOMIC DNA]</scope>
    <source>
        <strain evidence="4">DSM 10002</strain>
    </source>
</reference>
<protein>
    <submittedName>
        <fullName evidence="3">DNA protecting protein DprA</fullName>
    </submittedName>
</protein>
<dbReference type="NCBIfam" id="TIGR00732">
    <property type="entry name" value="dprA"/>
    <property type="match status" value="1"/>
</dbReference>
<dbReference type="SUPFAM" id="SSF102405">
    <property type="entry name" value="MCP/YpsA-like"/>
    <property type="match status" value="1"/>
</dbReference>
<dbReference type="InterPro" id="IPR003488">
    <property type="entry name" value="DprA"/>
</dbReference>
<dbReference type="Proteomes" id="UP000214355">
    <property type="component" value="Chromosome I"/>
</dbReference>
<gene>
    <name evidence="3" type="ORF">SAMN04489737_1666</name>
</gene>
<comment type="similarity">
    <text evidence="1">Belongs to the DprA/Smf family.</text>
</comment>
<evidence type="ECO:0000313" key="3">
    <source>
        <dbReference type="EMBL" id="SDU82132.1"/>
    </source>
</evidence>
<dbReference type="RefSeq" id="WP_091282125.1">
    <property type="nucleotide sequence ID" value="NZ_LT629804.1"/>
</dbReference>
<evidence type="ECO:0000256" key="1">
    <source>
        <dbReference type="ARBA" id="ARBA00006525"/>
    </source>
</evidence>
<sequence length="380" mass="40896">MGNEHSAAQAWSYLCEGGHPLAYALIEATSYEQALSWVKEYGTHSQLSDEIEEAIQRSGARGDYVQRTMQAWQLRLASYQEMSTFTMKRMGISFLIPGDKQWPFSLDDLSAPVFGLWIRGDVDVLSRPAISLVGSRAASSYGKRIARNLACDLSDTHIIVSGGAFGIDAQAHLGALHNGKQTVIVSAGGVDRPYPLAHSDLFNATIARGAILSESPPGAAPQRHRFLSRNRIIAALGSGTVVVEAPSRSGALSTARHAIDCGRPVGACPGLVDTPVADGCHLLIRNGATLIRNSADVRELVSWQQLTLSTGEGEDIFQMPDDGFDKILEQVWEAIPLTCAATASSIARVAGVSEREALVKLARLELLGRARNVPTGWRRV</sequence>
<dbReference type="PANTHER" id="PTHR43022">
    <property type="entry name" value="PROTEIN SMF"/>
    <property type="match status" value="1"/>
</dbReference>
<feature type="domain" description="Smf/DprA SLOG" evidence="2">
    <location>
        <begin position="94"/>
        <end position="300"/>
    </location>
</feature>
<accession>A0A1H2LMS1</accession>
<dbReference type="Gene3D" id="3.40.50.450">
    <property type="match status" value="1"/>
</dbReference>
<dbReference type="PANTHER" id="PTHR43022:SF1">
    <property type="entry name" value="PROTEIN SMF"/>
    <property type="match status" value="1"/>
</dbReference>
<dbReference type="InterPro" id="IPR057666">
    <property type="entry name" value="DrpA_SLOG"/>
</dbReference>
<evidence type="ECO:0000313" key="4">
    <source>
        <dbReference type="Proteomes" id="UP000214355"/>
    </source>
</evidence>
<dbReference type="GeneID" id="65345389"/>
<name>A0A1H2LMS1_9ACTO</name>